<dbReference type="EMBL" id="LCWF01000032">
    <property type="protein sequence ID" value="KKY26989.1"/>
    <property type="molecule type" value="Genomic_DNA"/>
</dbReference>
<proteinExistence type="predicted"/>
<sequence>MAFINTTSVAGLILALYLSTFVLFAVVRIATGVSIQRIGYLSLRRIAFTPREGIRVELRSLGLNIHRPTFAQPTWLSLRFGELHVTVDPSLIQQSQTKRTKRNPEGAVAEHLGPDRATRGAEQRAPSASRRSKLWKRLTETKERIKRLHRQIKWIRLIDLIAFNTTLDIVNVGRLQMGVFSLALDTRQKMVDRGKLWRHKKEASKGERPAEWIVVIKSILLSLPQNDSVEVLDSLTFNIHGFLSKQKEGLRDTSIAIRLGKLHVPLSEIMELRTRLASNFPSEEPKSAITFKHQEEFSFNELAEELDKPGSREDTIVQTVADSKEFVSSILRGVQEIQMALSWVRVSHRIQPSPTTPTPLLLNVVLHELGVDLHRLDPRTPAHRMYFSKDDVAHQALVAVISISVSLGENEADSSKILYVPMTTTTVKTTLPAKTVSFSEHRDVTERNANVFFSNLVITSPSVDLEPRHLPVLHAILTGRPTTSKRATSSNHRLVSRLLPKISLKLSIQEPVIRCVLPHPVQNSKSADDYDLLISSISSISLDVESSHSSTNEQEYSLSSNFRLVDHKFYYQSSAGNKHDMVYMESVEVKTQVNAANDVSVAISGTLRTFTIRMVREEVGQGVYRIVKQFNKSVQSDKLRSRLDKAPRRSFLRRIPKWLTIIQLEGSNFSVEIAGTDAQISKNTRGLALQLESWTAEYLSHRFELGRRGSSSRRRTISSSTVVDSPKSPPRHHHSRRYGNDQTDGRRLAIHVRNLEGFIIEDDTLWESDPFLSLPRSEVALSTSSDLQGSIFHVNSHIKALLVHFSLYRYYAVGVAGTILREAFFGPPAKIPYSDANKSHDSNPDFPQGLETGHPNHYSNTHSADLVTVDVKAALIQVKTQMPHDPPMLLQIYELAAGRHRWSSPFLRAHLIRLHAEAPFLKHVWARVASVNNIRLDLRRSRKPGKPNAGEEQSIDLATDFIRLAIPHGLTTYKIFDNFINVAKTISQLNHRFKTRTNDYILEKHPEEPKRVPRISVRSKALLFELEDDPFEWKLGLIYRVGKVEQVQRIAREEAFKAKAKKVDTEINRRASSGRRDVSQSRHRHSSQTSVDHARSRSYDFSTSRRSRSRGRQGLRYDPDGVCDMSSTSKVNTSDAWQKLQEHNARSWKRRIDSVMQLSDTKIRRVRRLFAGADEPPESAEDHEAVLSIPSRPGILGAIISDLHLMIDKPSFPLAECNSFLHRIGKGIPLDMQYSMLVPMHLKLDMGEARVVLRDYPLNLLHVPAIRPGQPPKLPSWSLETDFVIAEEFRDYRSTRHVKVDIIPPSHDEDGGLVPGFALDVRRTVSPVKTYSDVTVDVNTSLATTISWGTAYQPVIQDMMMIIEGFTKPEIDPSDRVGFWDKIRLNFHSRISVHWKGDGDVQLRLKGSRDPYVVTGYGAGFVMCWRNDVQWRINTDDDPRRFMTVTSGEYVLAIPDYSRHARSMQGLELENDTESASTGSSQKNAAIFKKVVMKLSGNVQWTAGLVFERDPAEGKRSFDFKPHHEVVLRNPKHLSEEELKDYDAFKGFRSDHIHLSVGVSAPFDREWTSSNTTPSKSYNTVHLTPKFFTHFYDWWSLFSGVMSLPIRQGKLWRGLEKKSKKFGRHLATIKYRLLLSPLFMAHIYKHKEVEEYNEETVSATGLKLRLDSFMLDLHQRREAFDTLSKTKSKQARTSGMRINQAQVDFISADVRAVSANIGGTTTDDLMKGGDEILPGLEQPVPAVDLSRFHIPDQDFSWIDMDDFVELDWVLPSESNPETSILPLAYSPRFTYIRQTDHNNIINGDESRTSPFGDEPTHYCVMTQDNDPRRVQMALVEQRLREIEAQIEAHTRLTGEQELRFVRDGNMDKSLREQFDLLIEQGHELESKKAFLQGGLRHLARLLEHPKASPQSEEDLYGSGSSSAATSDSGTQGHPEMDGLYTSPNDDLASDFNNKFIVHNVQLKWNNPLRNVILRYMHQMSQRRGFVYYMSRRAVKFILDIVEEQNKNKYQQRPESYAGRTQSHEGPDDIGSPTEEKDEDVVVKDRIEQLLNDAKQFVDADASEDNNQEKGTSTAEHGDQIAEDFTAQNTYHVRLVAPQIQLQSEKNTKSVALVAAKGMQLKVISIMDRARLSDEVSGLVQQRFALEMDGAQFFVTTQKRLYKYLHLYSGNKYGNVPGSAWPPWVSLEVMFDFTLNPFGFQRIIQKTSASLHYEKYNNLRLKYNEHVAAGDDGQIDPTASPESRVDHFWVDFPRVRAICDSAQYYAMYIIVMDLLLYSEPLEKIRSERLEKIMLASDFSDLRGAPEIATRLQDRIRQLEEIKNHFQINAKYLDRQGWQDRIGVERDLVGYEDELFFIMKAITTSQRKAEERKTTQSTGLLRWYLSASEIVWHLMRDKNEPLVEIQLRNAAYERIDNSDGSNHNAMVIERIHGLNLLPNALYPEIIGPFHDPNRKITDDNEDETMFKVHWYMLEAIAGIPVLENFEVNLYPLKVQLERELGSKLFEYIFPQVGANGSDNGGFSPLMIKHMQPLDEDEDSEAEQASEAFTPDPNSISQSRESYESATRPGAMELRLKPTMNLSYDKRPASSSASLKSKGLGFGDNLSSRFLSQSNRSPGGSRAQSTRPPTLRKGSADSVSVTIQPPSRSSTALSSSPADDKPKKFTLTRSSSKDSSAKDKDKPSDDISQMMSRASNYMTLAHVKINSVSTGFLPNALGRRFTHDSQRARAHDASLDDSEESTKRKTVLLLGKKILGSLS</sequence>
<feature type="compositionally biased region" description="Low complexity" evidence="1">
    <location>
        <begin position="1917"/>
        <end position="1930"/>
    </location>
</feature>
<feature type="region of interest" description="Disordered" evidence="1">
    <location>
        <begin position="1061"/>
        <end position="1129"/>
    </location>
</feature>
<feature type="region of interest" description="Disordered" evidence="1">
    <location>
        <begin position="710"/>
        <end position="743"/>
    </location>
</feature>
<keyword evidence="6" id="KW-1185">Reference proteome</keyword>
<reference evidence="5 6" key="2">
    <citation type="submission" date="2015-05" db="EMBL/GenBank/DDBJ databases">
        <authorList>
            <person name="Morales-Cruz A."/>
            <person name="Amrine K.C."/>
            <person name="Cantu D."/>
        </authorList>
    </citation>
    <scope>NUCLEOTIDE SEQUENCE [LARGE SCALE GENOMIC DNA]</scope>
    <source>
        <strain evidence="5">UCRPC4</strain>
    </source>
</reference>
<feature type="compositionally biased region" description="Basic and acidic residues" evidence="1">
    <location>
        <begin position="2668"/>
        <end position="2682"/>
    </location>
</feature>
<dbReference type="Proteomes" id="UP000053317">
    <property type="component" value="Unassembled WGS sequence"/>
</dbReference>
<feature type="region of interest" description="Disordered" evidence="1">
    <location>
        <begin position="2057"/>
        <end position="2077"/>
    </location>
</feature>
<evidence type="ECO:0000259" key="4">
    <source>
        <dbReference type="SMART" id="SM01216"/>
    </source>
</evidence>
<evidence type="ECO:0000313" key="5">
    <source>
        <dbReference type="EMBL" id="KKY26989.1"/>
    </source>
</evidence>
<organism evidence="5 6">
    <name type="scientific">Phaeomoniella chlamydospora</name>
    <name type="common">Phaeoacremonium chlamydosporum</name>
    <dbReference type="NCBI Taxonomy" id="158046"/>
    <lineage>
        <taxon>Eukaryota</taxon>
        <taxon>Fungi</taxon>
        <taxon>Dikarya</taxon>
        <taxon>Ascomycota</taxon>
        <taxon>Pezizomycotina</taxon>
        <taxon>Eurotiomycetes</taxon>
        <taxon>Chaetothyriomycetidae</taxon>
        <taxon>Phaeomoniellales</taxon>
        <taxon>Phaeomoniellaceae</taxon>
        <taxon>Phaeomoniella</taxon>
    </lineage>
</organism>
<evidence type="ECO:0000259" key="3">
    <source>
        <dbReference type="SMART" id="SM01215"/>
    </source>
</evidence>
<dbReference type="PANTHER" id="PTHR15678">
    <property type="entry name" value="ANTIGEN MLAA-22-RELATED"/>
    <property type="match status" value="1"/>
</dbReference>
<feature type="region of interest" description="Disordered" evidence="1">
    <location>
        <begin position="94"/>
        <end position="133"/>
    </location>
</feature>
<feature type="compositionally biased region" description="Basic and acidic residues" evidence="1">
    <location>
        <begin position="112"/>
        <end position="122"/>
    </location>
</feature>
<feature type="region of interest" description="Disordered" evidence="1">
    <location>
        <begin position="2720"/>
        <end position="2739"/>
    </location>
</feature>
<feature type="domain" description="FMP27/BLTP2/Hobbit GFWDK motif-containing RBG unit" evidence="2">
    <location>
        <begin position="1255"/>
        <end position="1414"/>
    </location>
</feature>
<feature type="compositionally biased region" description="Low complexity" evidence="1">
    <location>
        <begin position="2642"/>
        <end position="2654"/>
    </location>
</feature>
<feature type="compositionally biased region" description="Basic and acidic residues" evidence="1">
    <location>
        <begin position="2720"/>
        <end position="2731"/>
    </location>
</feature>
<dbReference type="InterPro" id="IPR019441">
    <property type="entry name" value="FMP27/BLTP2/Hobbit_GFWDK_RBG"/>
</dbReference>
<dbReference type="Pfam" id="PF10344">
    <property type="entry name" value="Hobbit"/>
    <property type="match status" value="1"/>
</dbReference>
<dbReference type="InterPro" id="IPR019449">
    <property type="entry name" value="FMP27_WPPW_RBG"/>
</dbReference>
<feature type="region of interest" description="Disordered" evidence="1">
    <location>
        <begin position="2531"/>
        <end position="2575"/>
    </location>
</feature>
<feature type="compositionally biased region" description="Polar residues" evidence="1">
    <location>
        <begin position="2603"/>
        <end position="2625"/>
    </location>
</feature>
<feature type="compositionally biased region" description="Basic and acidic residues" evidence="1">
    <location>
        <begin position="1061"/>
        <end position="1080"/>
    </location>
</feature>
<feature type="region of interest" description="Disordered" evidence="1">
    <location>
        <begin position="836"/>
        <end position="855"/>
    </location>
</feature>
<dbReference type="SMART" id="SM01214">
    <property type="entry name" value="Fmp27_GFWDK"/>
    <property type="match status" value="1"/>
</dbReference>
<evidence type="ECO:0000259" key="2">
    <source>
        <dbReference type="SMART" id="SM01214"/>
    </source>
</evidence>
<evidence type="ECO:0000313" key="6">
    <source>
        <dbReference type="Proteomes" id="UP000053317"/>
    </source>
</evidence>
<dbReference type="SMART" id="SM01216">
    <property type="entry name" value="Fmp27_WPPW"/>
    <property type="match status" value="1"/>
</dbReference>
<feature type="domain" description="FMP27 SW motif-containing RBG unit" evidence="3">
    <location>
        <begin position="1135"/>
        <end position="1237"/>
    </location>
</feature>
<accession>A0A0G2EXT5</accession>
<gene>
    <name evidence="5" type="ORF">UCRPC4_g01336</name>
</gene>
<feature type="region of interest" description="Disordered" evidence="1">
    <location>
        <begin position="2008"/>
        <end position="2038"/>
    </location>
</feature>
<feature type="region of interest" description="Disordered" evidence="1">
    <location>
        <begin position="1905"/>
        <end position="1944"/>
    </location>
</feature>
<dbReference type="SMART" id="SM01215">
    <property type="entry name" value="Fmp27_SW"/>
    <property type="match status" value="1"/>
</dbReference>
<feature type="compositionally biased region" description="Acidic residues" evidence="1">
    <location>
        <begin position="2531"/>
        <end position="2541"/>
    </location>
</feature>
<dbReference type="InterPro" id="IPR045167">
    <property type="entry name" value="Hobbit"/>
</dbReference>
<feature type="domain" description="FMP27 WPPW motif-containing RBG unit" evidence="4">
    <location>
        <begin position="1661"/>
        <end position="2189"/>
    </location>
</feature>
<dbReference type="OrthoDB" id="1562405at2759"/>
<evidence type="ECO:0000256" key="1">
    <source>
        <dbReference type="SAM" id="MobiDB-lite"/>
    </source>
</evidence>
<protein>
    <submittedName>
        <fullName evidence="5">Uncharacterized protein</fullName>
    </submittedName>
</protein>
<reference evidence="5 6" key="1">
    <citation type="submission" date="2015-05" db="EMBL/GenBank/DDBJ databases">
        <title>Distinctive expansion of gene families associated with plant cell wall degradation and secondary metabolism in the genomes of grapevine trunk pathogens.</title>
        <authorList>
            <person name="Lawrence D.P."/>
            <person name="Travadon R."/>
            <person name="Rolshausen P.E."/>
            <person name="Baumgartner K."/>
        </authorList>
    </citation>
    <scope>NUCLEOTIDE SEQUENCE [LARGE SCALE GENOMIC DNA]</scope>
    <source>
        <strain evidence="5">UCRPC4</strain>
    </source>
</reference>
<feature type="region of interest" description="Disordered" evidence="1">
    <location>
        <begin position="2603"/>
        <end position="2684"/>
    </location>
</feature>
<dbReference type="PANTHER" id="PTHR15678:SF6">
    <property type="entry name" value="BRIDGE-LIKE LIPID TRANSFER PROTEIN FAMILY MEMBER 2"/>
    <property type="match status" value="1"/>
</dbReference>
<comment type="caution">
    <text evidence="5">The sequence shown here is derived from an EMBL/GenBank/DDBJ whole genome shotgun (WGS) entry which is preliminary data.</text>
</comment>
<dbReference type="InterPro" id="IPR019415">
    <property type="entry name" value="FMP27_SW_RBG"/>
</dbReference>
<name>A0A0G2EXT5_PHACM</name>